<keyword evidence="1" id="KW-0812">Transmembrane</keyword>
<name>A0A3A5HA69_9ACTN</name>
<dbReference type="EMBL" id="QYRP01000002">
    <property type="protein sequence ID" value="RJS44934.1"/>
    <property type="molecule type" value="Genomic_DNA"/>
</dbReference>
<keyword evidence="4" id="KW-1185">Reference proteome</keyword>
<comment type="caution">
    <text evidence="3">The sequence shown here is derived from an EMBL/GenBank/DDBJ whole genome shotgun (WGS) entry which is preliminary data.</text>
</comment>
<dbReference type="Proteomes" id="UP000276542">
    <property type="component" value="Unassembled WGS sequence"/>
</dbReference>
<evidence type="ECO:0000259" key="2">
    <source>
        <dbReference type="Pfam" id="PF07811"/>
    </source>
</evidence>
<dbReference type="AlphaFoldDB" id="A0A3A5HA69"/>
<proteinExistence type="predicted"/>
<dbReference type="OrthoDB" id="3748403at2"/>
<reference evidence="4" key="1">
    <citation type="submission" date="2018-09" db="EMBL/GenBank/DDBJ databases">
        <authorList>
            <person name="Zhu H."/>
        </authorList>
    </citation>
    <scope>NUCLEOTIDE SEQUENCE [LARGE SCALE GENOMIC DNA]</scope>
    <source>
        <strain evidence="4">K1W22B-1</strain>
    </source>
</reference>
<keyword evidence="1" id="KW-1133">Transmembrane helix</keyword>
<feature type="transmembrane region" description="Helical" evidence="1">
    <location>
        <begin position="21"/>
        <end position="46"/>
    </location>
</feature>
<feature type="domain" description="TadE-like" evidence="2">
    <location>
        <begin position="20"/>
        <end position="62"/>
    </location>
</feature>
<sequence length="147" mass="15077">MSGCSGARVEAWKRQKNEGGAAVLEFALVVPILLAFVFGIISYSYMFSVRQAITQAAAEGARAAAVAATGQSATEAVEAVNSALAGYDLTCGAEGLTCTPVTSSCGGESCMQVTVSYAYRDHTPIPNLLPDSAIPATLSFTSSAEVN</sequence>
<evidence type="ECO:0000313" key="4">
    <source>
        <dbReference type="Proteomes" id="UP000276542"/>
    </source>
</evidence>
<evidence type="ECO:0000256" key="1">
    <source>
        <dbReference type="SAM" id="Phobius"/>
    </source>
</evidence>
<evidence type="ECO:0000313" key="3">
    <source>
        <dbReference type="EMBL" id="RJS44934.1"/>
    </source>
</evidence>
<organism evidence="3 4">
    <name type="scientific">Nocardioides cavernaquae</name>
    <dbReference type="NCBI Taxonomy" id="2321396"/>
    <lineage>
        <taxon>Bacteria</taxon>
        <taxon>Bacillati</taxon>
        <taxon>Actinomycetota</taxon>
        <taxon>Actinomycetes</taxon>
        <taxon>Propionibacteriales</taxon>
        <taxon>Nocardioidaceae</taxon>
        <taxon>Nocardioides</taxon>
    </lineage>
</organism>
<accession>A0A3A5HA69</accession>
<protein>
    <submittedName>
        <fullName evidence="3">Pilus assembly protein</fullName>
    </submittedName>
</protein>
<keyword evidence="1" id="KW-0472">Membrane</keyword>
<dbReference type="InterPro" id="IPR012495">
    <property type="entry name" value="TadE-like_dom"/>
</dbReference>
<gene>
    <name evidence="3" type="ORF">D4739_00865</name>
</gene>
<dbReference type="Pfam" id="PF07811">
    <property type="entry name" value="TadE"/>
    <property type="match status" value="1"/>
</dbReference>